<dbReference type="Proteomes" id="UP000799421">
    <property type="component" value="Unassembled WGS sequence"/>
</dbReference>
<feature type="chain" id="PRO_5025404796" evidence="1">
    <location>
        <begin position="21"/>
        <end position="128"/>
    </location>
</feature>
<evidence type="ECO:0000313" key="2">
    <source>
        <dbReference type="EMBL" id="KAF2864009.1"/>
    </source>
</evidence>
<evidence type="ECO:0000256" key="1">
    <source>
        <dbReference type="SAM" id="SignalP"/>
    </source>
</evidence>
<organism evidence="2 3">
    <name type="scientific">Piedraia hortae CBS 480.64</name>
    <dbReference type="NCBI Taxonomy" id="1314780"/>
    <lineage>
        <taxon>Eukaryota</taxon>
        <taxon>Fungi</taxon>
        <taxon>Dikarya</taxon>
        <taxon>Ascomycota</taxon>
        <taxon>Pezizomycotina</taxon>
        <taxon>Dothideomycetes</taxon>
        <taxon>Dothideomycetidae</taxon>
        <taxon>Capnodiales</taxon>
        <taxon>Piedraiaceae</taxon>
        <taxon>Piedraia</taxon>
    </lineage>
</organism>
<name>A0A6A7CAA6_9PEZI</name>
<reference evidence="2" key="1">
    <citation type="journal article" date="2020" name="Stud. Mycol.">
        <title>101 Dothideomycetes genomes: a test case for predicting lifestyles and emergence of pathogens.</title>
        <authorList>
            <person name="Haridas S."/>
            <person name="Albert R."/>
            <person name="Binder M."/>
            <person name="Bloem J."/>
            <person name="Labutti K."/>
            <person name="Salamov A."/>
            <person name="Andreopoulos B."/>
            <person name="Baker S."/>
            <person name="Barry K."/>
            <person name="Bills G."/>
            <person name="Bluhm B."/>
            <person name="Cannon C."/>
            <person name="Castanera R."/>
            <person name="Culley D."/>
            <person name="Daum C."/>
            <person name="Ezra D."/>
            <person name="Gonzalez J."/>
            <person name="Henrissat B."/>
            <person name="Kuo A."/>
            <person name="Liang C."/>
            <person name="Lipzen A."/>
            <person name="Lutzoni F."/>
            <person name="Magnuson J."/>
            <person name="Mondo S."/>
            <person name="Nolan M."/>
            <person name="Ohm R."/>
            <person name="Pangilinan J."/>
            <person name="Park H.-J."/>
            <person name="Ramirez L."/>
            <person name="Alfaro M."/>
            <person name="Sun H."/>
            <person name="Tritt A."/>
            <person name="Yoshinaga Y."/>
            <person name="Zwiers L.-H."/>
            <person name="Turgeon B."/>
            <person name="Goodwin S."/>
            <person name="Spatafora J."/>
            <person name="Crous P."/>
            <person name="Grigoriev I."/>
        </authorList>
    </citation>
    <scope>NUCLEOTIDE SEQUENCE</scope>
    <source>
        <strain evidence="2">CBS 480.64</strain>
    </source>
</reference>
<evidence type="ECO:0000313" key="3">
    <source>
        <dbReference type="Proteomes" id="UP000799421"/>
    </source>
</evidence>
<keyword evidence="1" id="KW-0732">Signal</keyword>
<gene>
    <name evidence="2" type="ORF">K470DRAFT_267505</name>
</gene>
<keyword evidence="3" id="KW-1185">Reference proteome</keyword>
<dbReference type="EMBL" id="MU005958">
    <property type="protein sequence ID" value="KAF2864009.1"/>
    <property type="molecule type" value="Genomic_DNA"/>
</dbReference>
<proteinExistence type="predicted"/>
<protein>
    <submittedName>
        <fullName evidence="2">Uncharacterized protein</fullName>
    </submittedName>
</protein>
<feature type="signal peptide" evidence="1">
    <location>
        <begin position="1"/>
        <end position="20"/>
    </location>
</feature>
<sequence>MQFTTLFTFALASWAGTALGVPTSSSEVALHHNKCRATDHLFYVTYTVDIDNAGRGCRSVVKNVDKAFCQKASFNLYDCTQVTCRQYTDGSVRVNLNIHGANNKKAAQLNKVLKKTFPAVGKFTCPAY</sequence>
<accession>A0A6A7CAA6</accession>
<dbReference type="AlphaFoldDB" id="A0A6A7CAA6"/>